<evidence type="ECO:0008006" key="3">
    <source>
        <dbReference type="Google" id="ProtNLM"/>
    </source>
</evidence>
<organism evidence="1 2">
    <name type="scientific">Polluticaenibacter yanchengensis</name>
    <dbReference type="NCBI Taxonomy" id="3014562"/>
    <lineage>
        <taxon>Bacteria</taxon>
        <taxon>Pseudomonadati</taxon>
        <taxon>Bacteroidota</taxon>
        <taxon>Chitinophagia</taxon>
        <taxon>Chitinophagales</taxon>
        <taxon>Chitinophagaceae</taxon>
        <taxon>Polluticaenibacter</taxon>
    </lineage>
</organism>
<proteinExistence type="predicted"/>
<name>A0ABT4UGS8_9BACT</name>
<dbReference type="EMBL" id="JAQGEF010000004">
    <property type="protein sequence ID" value="MDA3614042.1"/>
    <property type="molecule type" value="Genomic_DNA"/>
</dbReference>
<gene>
    <name evidence="1" type="ORF">O3P16_04440</name>
</gene>
<protein>
    <recommendedName>
        <fullName evidence="3">GAF domain-containing protein</fullName>
    </recommendedName>
</protein>
<evidence type="ECO:0000313" key="1">
    <source>
        <dbReference type="EMBL" id="MDA3614042.1"/>
    </source>
</evidence>
<reference evidence="1 2" key="1">
    <citation type="submission" date="2022-12" db="EMBL/GenBank/DDBJ databases">
        <title>Chitinophagaceae gen. sp. nov., a new member of the family Chitinophagaceae, isolated from soil in a chemical factory.</title>
        <authorList>
            <person name="Ke Z."/>
        </authorList>
    </citation>
    <scope>NUCLEOTIDE SEQUENCE [LARGE SCALE GENOMIC DNA]</scope>
    <source>
        <strain evidence="1 2">LY-5</strain>
    </source>
</reference>
<dbReference type="RefSeq" id="WP_407030371.1">
    <property type="nucleotide sequence ID" value="NZ_JAQGEF010000004.1"/>
</dbReference>
<comment type="caution">
    <text evidence="1">The sequence shown here is derived from an EMBL/GenBank/DDBJ whole genome shotgun (WGS) entry which is preliminary data.</text>
</comment>
<sequence length="774" mass="89605">MDEILHNNYDILQRNSTFSFVPFYNYLQARYSKISALHQVATNYVLEILERKGIHKGSDINTADLCTYASIFELLHATVTNLTFNTSKELWGVTSPFKLNFVYGTEPLYQFMVDRATGAINNSHELDITIRTTVLKNTYSLILHQLYNITDVFWEDVEYQWFDEESQIDKCHKIITDYRFVDVQFHGQLPKLDISVINPYGNGNAYLEYFLKVLPLEQFSFKGLVIVQFEDITMARAIKNIRNVFNYRYIADSMEEKSKWSLEMSNAMRSLLGTSKINIGIFPLLRLHNELVFEVGEGILASKHKELGEINEFVKEYVSNPQPIYYPDTSLEKNIPIGIKQILEEKDVAYFVVFPVFQNAQLLGLLELYSSTPNVISNEMLLRVENVLKEFALLLQYAHDVFSNKIRSVISDKFTVIQPAVEWKFEEAAWSYIKEKYTNQKPPEIEKIEFKNVFPFYGAIDIRNSSLVRNNAVRADWQLQTELLKTLNEFLLFVPEAQALTKIIVKFIQFLETNNKDIAISGDILVKANNLNEVLRNSVSQYIQSLPQISNELSRYLEDIDEETGICNQNKRLQDKSMKEVIGTIDLLVEEMKQEMQQVLPLYFSKFRTDGVEFDLYMGQSISPNIPLKSEHLFAVHKIQLEYMTKIARSNHVLNSLLDVKLLSTQLIFINPGTIDIVFRADEKRFDVEGSYNIRYQMLKKRIDKICLKGTTERLTQPGKIAIVYLNEEDVQDCLVHIYDAIEKEVLYNLEYGIILENMQGVSGLKAIRVSVSL</sequence>
<evidence type="ECO:0000313" key="2">
    <source>
        <dbReference type="Proteomes" id="UP001210231"/>
    </source>
</evidence>
<accession>A0ABT4UGS8</accession>
<keyword evidence="2" id="KW-1185">Reference proteome</keyword>
<dbReference type="Proteomes" id="UP001210231">
    <property type="component" value="Unassembled WGS sequence"/>
</dbReference>
<dbReference type="SUPFAM" id="SSF55781">
    <property type="entry name" value="GAF domain-like"/>
    <property type="match status" value="1"/>
</dbReference>